<dbReference type="Proteomes" id="UP000054632">
    <property type="component" value="Unassembled WGS sequence"/>
</dbReference>
<dbReference type="Proteomes" id="UP000054805">
    <property type="component" value="Unassembled WGS sequence"/>
</dbReference>
<organism evidence="2 5">
    <name type="scientific">Trichinella pseudospiralis</name>
    <name type="common">Parasitic roundworm</name>
    <dbReference type="NCBI Taxonomy" id="6337"/>
    <lineage>
        <taxon>Eukaryota</taxon>
        <taxon>Metazoa</taxon>
        <taxon>Ecdysozoa</taxon>
        <taxon>Nematoda</taxon>
        <taxon>Enoplea</taxon>
        <taxon>Dorylaimia</taxon>
        <taxon>Trichinellida</taxon>
        <taxon>Trichinellidae</taxon>
        <taxon>Trichinella</taxon>
    </lineage>
</organism>
<evidence type="ECO:0000313" key="2">
    <source>
        <dbReference type="EMBL" id="KRZ27008.1"/>
    </source>
</evidence>
<gene>
    <name evidence="1" type="ORF">T4A_5294</name>
    <name evidence="2" type="ORF">T4B_11380</name>
    <name evidence="3" type="ORF">T4C_4542</name>
</gene>
<evidence type="ECO:0000313" key="3">
    <source>
        <dbReference type="EMBL" id="KRZ41479.1"/>
    </source>
</evidence>
<accession>A0A0V1IW64</accession>
<dbReference type="EMBL" id="JYDS01000077">
    <property type="protein sequence ID" value="KRZ27008.1"/>
    <property type="molecule type" value="Genomic_DNA"/>
</dbReference>
<keyword evidence="5" id="KW-1185">Reference proteome</keyword>
<evidence type="ECO:0000313" key="4">
    <source>
        <dbReference type="Proteomes" id="UP000054632"/>
    </source>
</evidence>
<evidence type="ECO:0000313" key="5">
    <source>
        <dbReference type="Proteomes" id="UP000054805"/>
    </source>
</evidence>
<dbReference type="AlphaFoldDB" id="A0A0V1IW64"/>
<dbReference type="Proteomes" id="UP000054826">
    <property type="component" value="Unassembled WGS sequence"/>
</dbReference>
<comment type="caution">
    <text evidence="2">The sequence shown here is derived from an EMBL/GenBank/DDBJ whole genome shotgun (WGS) entry which is preliminary data.</text>
</comment>
<dbReference type="EMBL" id="JYDV01000020">
    <property type="protein sequence ID" value="KRZ41479.1"/>
    <property type="molecule type" value="Genomic_DNA"/>
</dbReference>
<protein>
    <submittedName>
        <fullName evidence="2">Uncharacterized protein</fullName>
    </submittedName>
</protein>
<dbReference type="EMBL" id="JYDR01000012">
    <property type="protein sequence ID" value="KRY76301.1"/>
    <property type="molecule type" value="Genomic_DNA"/>
</dbReference>
<reference evidence="4 5" key="1">
    <citation type="submission" date="2015-01" db="EMBL/GenBank/DDBJ databases">
        <title>Evolution of Trichinella species and genotypes.</title>
        <authorList>
            <person name="Korhonen P.K."/>
            <person name="Edoardo P."/>
            <person name="Giuseppe L.R."/>
            <person name="Gasser R.B."/>
        </authorList>
    </citation>
    <scope>NUCLEOTIDE SEQUENCE [LARGE SCALE GENOMIC DNA]</scope>
    <source>
        <strain evidence="1">ISS13</strain>
        <strain evidence="3">ISS176</strain>
        <strain evidence="2">ISS588</strain>
    </source>
</reference>
<evidence type="ECO:0000313" key="1">
    <source>
        <dbReference type="EMBL" id="KRY76301.1"/>
    </source>
</evidence>
<sequence>MHIPLRRPFMLSSMLLPLTIHACISMSGMLILQIAHARLERVALTWPTHEMTKQACQLSPPTLILLIRICGTFRIDSTFNR</sequence>
<proteinExistence type="predicted"/>
<name>A0A0V1IW64_TRIPS</name>